<dbReference type="InterPro" id="IPR002528">
    <property type="entry name" value="MATE_fam"/>
</dbReference>
<proteinExistence type="predicted"/>
<evidence type="ECO:0000313" key="8">
    <source>
        <dbReference type="EMBL" id="MCU6800553.1"/>
    </source>
</evidence>
<feature type="transmembrane region" description="Helical" evidence="7">
    <location>
        <begin position="20"/>
        <end position="42"/>
    </location>
</feature>
<protein>
    <submittedName>
        <fullName evidence="8">MATE family efflux transporter</fullName>
    </submittedName>
</protein>
<comment type="caution">
    <text evidence="8">The sequence shown here is derived from an EMBL/GenBank/DDBJ whole genome shotgun (WGS) entry which is preliminary data.</text>
</comment>
<evidence type="ECO:0000256" key="4">
    <source>
        <dbReference type="ARBA" id="ARBA00022692"/>
    </source>
</evidence>
<dbReference type="InterPro" id="IPR052031">
    <property type="entry name" value="Membrane_Transporter-Flippase"/>
</dbReference>
<evidence type="ECO:0000313" key="9">
    <source>
        <dbReference type="Proteomes" id="UP001652395"/>
    </source>
</evidence>
<name>A0ABT2V0Y4_9FIRM</name>
<feature type="transmembrane region" description="Helical" evidence="7">
    <location>
        <begin position="145"/>
        <end position="169"/>
    </location>
</feature>
<dbReference type="Pfam" id="PF01554">
    <property type="entry name" value="MatE"/>
    <property type="match status" value="2"/>
</dbReference>
<feature type="transmembrane region" description="Helical" evidence="7">
    <location>
        <begin position="203"/>
        <end position="224"/>
    </location>
</feature>
<keyword evidence="5 7" id="KW-1133">Transmembrane helix</keyword>
<feature type="transmembrane region" description="Helical" evidence="7">
    <location>
        <begin position="99"/>
        <end position="125"/>
    </location>
</feature>
<evidence type="ECO:0000256" key="5">
    <source>
        <dbReference type="ARBA" id="ARBA00022989"/>
    </source>
</evidence>
<dbReference type="InterPro" id="IPR048279">
    <property type="entry name" value="MdtK-like"/>
</dbReference>
<feature type="transmembrane region" description="Helical" evidence="7">
    <location>
        <begin position="324"/>
        <end position="345"/>
    </location>
</feature>
<evidence type="ECO:0000256" key="7">
    <source>
        <dbReference type="SAM" id="Phobius"/>
    </source>
</evidence>
<dbReference type="PANTHER" id="PTHR43549">
    <property type="entry name" value="MULTIDRUG RESISTANCE PROTEIN YPNP-RELATED"/>
    <property type="match status" value="1"/>
</dbReference>
<keyword evidence="6 7" id="KW-0472">Membrane</keyword>
<dbReference type="CDD" id="cd13138">
    <property type="entry name" value="MATE_yoeA_like"/>
    <property type="match status" value="1"/>
</dbReference>
<organism evidence="8 9">
    <name type="scientific">Alitiscatomonas aceti</name>
    <dbReference type="NCBI Taxonomy" id="2981724"/>
    <lineage>
        <taxon>Bacteria</taxon>
        <taxon>Bacillati</taxon>
        <taxon>Bacillota</taxon>
        <taxon>Clostridia</taxon>
        <taxon>Lachnospirales</taxon>
        <taxon>Lachnospiraceae</taxon>
        <taxon>Alitiscatomonas</taxon>
    </lineage>
</organism>
<dbReference type="Proteomes" id="UP001652395">
    <property type="component" value="Unassembled WGS sequence"/>
</dbReference>
<keyword evidence="9" id="KW-1185">Reference proteome</keyword>
<reference evidence="8 9" key="1">
    <citation type="journal article" date="2021" name="ISME Commun">
        <title>Automated analysis of genomic sequences facilitates high-throughput and comprehensive description of bacteria.</title>
        <authorList>
            <person name="Hitch T.C.A."/>
        </authorList>
    </citation>
    <scope>NUCLEOTIDE SEQUENCE [LARGE SCALE GENOMIC DNA]</scope>
    <source>
        <strain evidence="9">f_CCE</strain>
    </source>
</reference>
<keyword evidence="3" id="KW-1003">Cell membrane</keyword>
<feature type="transmembrane region" description="Helical" evidence="7">
    <location>
        <begin position="62"/>
        <end position="87"/>
    </location>
</feature>
<feature type="transmembrane region" description="Helical" evidence="7">
    <location>
        <begin position="366"/>
        <end position="385"/>
    </location>
</feature>
<keyword evidence="4 7" id="KW-0812">Transmembrane</keyword>
<feature type="transmembrane region" description="Helical" evidence="7">
    <location>
        <begin position="176"/>
        <end position="197"/>
    </location>
</feature>
<dbReference type="RefSeq" id="WP_262563107.1">
    <property type="nucleotide sequence ID" value="NZ_JAOQJF010000024.1"/>
</dbReference>
<keyword evidence="2" id="KW-0813">Transport</keyword>
<gene>
    <name evidence="8" type="ORF">OCV69_11530</name>
</gene>
<evidence type="ECO:0000256" key="2">
    <source>
        <dbReference type="ARBA" id="ARBA00022448"/>
    </source>
</evidence>
<comment type="subcellular location">
    <subcellularLocation>
        <location evidence="1">Cell membrane</location>
        <topology evidence="1">Multi-pass membrane protein</topology>
    </subcellularLocation>
</comment>
<feature type="transmembrane region" description="Helical" evidence="7">
    <location>
        <begin position="419"/>
        <end position="443"/>
    </location>
</feature>
<accession>A0ABT2V0Y4</accession>
<dbReference type="EMBL" id="JAOQJF010000024">
    <property type="protein sequence ID" value="MCU6800553.1"/>
    <property type="molecule type" value="Genomic_DNA"/>
</dbReference>
<evidence type="ECO:0000256" key="3">
    <source>
        <dbReference type="ARBA" id="ARBA00022475"/>
    </source>
</evidence>
<dbReference type="PIRSF" id="PIRSF006603">
    <property type="entry name" value="DinF"/>
    <property type="match status" value="1"/>
</dbReference>
<evidence type="ECO:0000256" key="1">
    <source>
        <dbReference type="ARBA" id="ARBA00004651"/>
    </source>
</evidence>
<dbReference type="NCBIfam" id="TIGR00797">
    <property type="entry name" value="matE"/>
    <property type="match status" value="1"/>
</dbReference>
<feature type="transmembrane region" description="Helical" evidence="7">
    <location>
        <begin position="250"/>
        <end position="272"/>
    </location>
</feature>
<evidence type="ECO:0000256" key="6">
    <source>
        <dbReference type="ARBA" id="ARBA00023136"/>
    </source>
</evidence>
<dbReference type="PANTHER" id="PTHR43549:SF3">
    <property type="entry name" value="MULTIDRUG RESISTANCE PROTEIN YPNP-RELATED"/>
    <property type="match status" value="1"/>
</dbReference>
<sequence length="459" mass="49155">MGAEVEKKEMRGIETMTVQVPWKAILRFSIPLFIGSLFQQIYSMADAVIVGRLVGVKELAGVGATGAMSFLVIGFATGITSGFSVVIAQRAGAGDKEQIRTSAAACGWLCAAVTAVMTLLSTVGADPLLRLMNTPEDIFQYASGYIGIIFGGLGAAIYYNMIAGILRAVGDSRTPLYFLIFSSVLNVVLDLAAVLVFHGGVEGAAAATVLAQLASAVLCHWYAWRKYPDIWPERRHWSQSLSQGWKHLRIGLPMALQFSVTAVGIMILQAYLNGFGSAVIAGYTAAGKVENLVTQPFTTLAAAMEVYCGQNYGAGRPDRIRQGIVSSLKMGGAAALGMLVLNVCFGRQMIRLFLEPYDPVIVEYGYTYLVIIGVFSMALCALQIVRSSLQGMGEALVPMAGGVLELAARWGGCALLLPFGYAGICFSTPLAWLLALTLLCLYYKKIQGGKLNVRQEYSV</sequence>